<evidence type="ECO:0000256" key="1">
    <source>
        <dbReference type="SAM" id="MobiDB-lite"/>
    </source>
</evidence>
<keyword evidence="3" id="KW-1185">Reference proteome</keyword>
<reference evidence="2 3" key="1">
    <citation type="submission" date="2024-05" db="EMBL/GenBank/DDBJ databases">
        <title>Culex pipiens pipiens assembly and annotation.</title>
        <authorList>
            <person name="Alout H."/>
            <person name="Durand T."/>
        </authorList>
    </citation>
    <scope>NUCLEOTIDE SEQUENCE [LARGE SCALE GENOMIC DNA]</scope>
    <source>
        <strain evidence="2">HA-2024</strain>
        <tissue evidence="2">Whole body</tissue>
    </source>
</reference>
<evidence type="ECO:0000313" key="2">
    <source>
        <dbReference type="EMBL" id="KAL1404642.1"/>
    </source>
</evidence>
<dbReference type="Proteomes" id="UP001562425">
    <property type="component" value="Unassembled WGS sequence"/>
</dbReference>
<dbReference type="AlphaFoldDB" id="A0ABD1DYB4"/>
<evidence type="ECO:0000313" key="3">
    <source>
        <dbReference type="Proteomes" id="UP001562425"/>
    </source>
</evidence>
<gene>
    <name evidence="2" type="ORF">pipiens_005288</name>
</gene>
<dbReference type="EMBL" id="JBEHCU010000171">
    <property type="protein sequence ID" value="KAL1404642.1"/>
    <property type="molecule type" value="Genomic_DNA"/>
</dbReference>
<feature type="region of interest" description="Disordered" evidence="1">
    <location>
        <begin position="29"/>
        <end position="69"/>
    </location>
</feature>
<name>A0ABD1DYB4_CULPP</name>
<organism evidence="2 3">
    <name type="scientific">Culex pipiens pipiens</name>
    <name type="common">Northern house mosquito</name>
    <dbReference type="NCBI Taxonomy" id="38569"/>
    <lineage>
        <taxon>Eukaryota</taxon>
        <taxon>Metazoa</taxon>
        <taxon>Ecdysozoa</taxon>
        <taxon>Arthropoda</taxon>
        <taxon>Hexapoda</taxon>
        <taxon>Insecta</taxon>
        <taxon>Pterygota</taxon>
        <taxon>Neoptera</taxon>
        <taxon>Endopterygota</taxon>
        <taxon>Diptera</taxon>
        <taxon>Nematocera</taxon>
        <taxon>Culicoidea</taxon>
        <taxon>Culicidae</taxon>
        <taxon>Culicinae</taxon>
        <taxon>Culicini</taxon>
        <taxon>Culex</taxon>
        <taxon>Culex</taxon>
    </lineage>
</organism>
<protein>
    <submittedName>
        <fullName evidence="2">Uncharacterized protein</fullName>
    </submittedName>
</protein>
<sequence>MEVQVWTKGPSRAKQCCCYKLDFSGLAGRAASGGARDEDGSSGLQEGKGTTSSTEASIERERERKSKRVSKCLAETSQHHLNLKPNQLVQFYAHPISLRINTD</sequence>
<accession>A0ABD1DYB4</accession>
<proteinExistence type="predicted"/>
<comment type="caution">
    <text evidence="2">The sequence shown here is derived from an EMBL/GenBank/DDBJ whole genome shotgun (WGS) entry which is preliminary data.</text>
</comment>